<proteinExistence type="predicted"/>
<dbReference type="InterPro" id="IPR008906">
    <property type="entry name" value="HATC_C_dom"/>
</dbReference>
<organism evidence="2 3">
    <name type="scientific">Periplaneta americana</name>
    <name type="common">American cockroach</name>
    <name type="synonym">Blatta americana</name>
    <dbReference type="NCBI Taxonomy" id="6978"/>
    <lineage>
        <taxon>Eukaryota</taxon>
        <taxon>Metazoa</taxon>
        <taxon>Ecdysozoa</taxon>
        <taxon>Arthropoda</taxon>
        <taxon>Hexapoda</taxon>
        <taxon>Insecta</taxon>
        <taxon>Pterygota</taxon>
        <taxon>Neoptera</taxon>
        <taxon>Polyneoptera</taxon>
        <taxon>Dictyoptera</taxon>
        <taxon>Blattodea</taxon>
        <taxon>Blattoidea</taxon>
        <taxon>Blattidae</taxon>
        <taxon>Blattinae</taxon>
        <taxon>Periplaneta</taxon>
    </lineage>
</organism>
<dbReference type="Proteomes" id="UP001148838">
    <property type="component" value="Unassembled WGS sequence"/>
</dbReference>
<evidence type="ECO:0000259" key="1">
    <source>
        <dbReference type="Pfam" id="PF05699"/>
    </source>
</evidence>
<comment type="caution">
    <text evidence="2">The sequence shown here is derived from an EMBL/GenBank/DDBJ whole genome shotgun (WGS) entry which is preliminary data.</text>
</comment>
<dbReference type="InterPro" id="IPR001888">
    <property type="entry name" value="Transposase_1"/>
</dbReference>
<dbReference type="PANTHER" id="PTHR46060:SF1">
    <property type="entry name" value="MARINER MOS1 TRANSPOSASE-LIKE PROTEIN"/>
    <property type="match status" value="1"/>
</dbReference>
<name>A0ABQ8TSI2_PERAM</name>
<evidence type="ECO:0000313" key="2">
    <source>
        <dbReference type="EMBL" id="KAJ4449017.1"/>
    </source>
</evidence>
<reference evidence="2 3" key="1">
    <citation type="journal article" date="2022" name="Allergy">
        <title>Genome assembly and annotation of Periplaneta americana reveal a comprehensive cockroach allergen profile.</title>
        <authorList>
            <person name="Wang L."/>
            <person name="Xiong Q."/>
            <person name="Saelim N."/>
            <person name="Wang L."/>
            <person name="Nong W."/>
            <person name="Wan A.T."/>
            <person name="Shi M."/>
            <person name="Liu X."/>
            <person name="Cao Q."/>
            <person name="Hui J.H.L."/>
            <person name="Sookrung N."/>
            <person name="Leung T.F."/>
            <person name="Tungtrongchitr A."/>
            <person name="Tsui S.K.W."/>
        </authorList>
    </citation>
    <scope>NUCLEOTIDE SEQUENCE [LARGE SCALE GENOMIC DNA]</scope>
    <source>
        <strain evidence="2">PWHHKU_190912</strain>
    </source>
</reference>
<feature type="domain" description="HAT C-terminal dimerisation" evidence="1">
    <location>
        <begin position="193"/>
        <end position="261"/>
    </location>
</feature>
<dbReference type="PANTHER" id="PTHR46060">
    <property type="entry name" value="MARINER MOS1 TRANSPOSASE-LIKE PROTEIN"/>
    <property type="match status" value="1"/>
</dbReference>
<dbReference type="InterPro" id="IPR052709">
    <property type="entry name" value="Transposase-MT_Hybrid"/>
</dbReference>
<evidence type="ECO:0000313" key="3">
    <source>
        <dbReference type="Proteomes" id="UP001148838"/>
    </source>
</evidence>
<dbReference type="Pfam" id="PF05699">
    <property type="entry name" value="Dimer_Tnp_hAT"/>
    <property type="match status" value="1"/>
</dbReference>
<gene>
    <name evidence="2" type="ORF">ANN_00411</name>
</gene>
<dbReference type="Gene3D" id="3.30.420.10">
    <property type="entry name" value="Ribonuclease H-like superfamily/Ribonuclease H"/>
    <property type="match status" value="1"/>
</dbReference>
<sequence length="595" mass="69560">LQTWTKEALNRRRRIFCGPLEKELRKRLVKCFVWSVALYGEGTWTLRRNEEKRIEAFEMWMWRRTVRVKWTDKIRNKIVFEKTIRNSAQLSGEICENENPEKRRKVEGIQTRVAAAKEVCDLIITQANIRFQFIDHLILSSLLCQEKFECYKSSFPENDLKVCVKLFLMFDKDKLKTELTVLYQRQEFRNISDAVKLLQFLLSENLQASFSEVVKLLRIAITIPMTTSEPKRCFSCLKRVKSYLRNTMREERLTALAMFSIVKTINVKVNDLTDPVEHRIPVPSTRKFSFLKEGLSYAGLWFPRTDRCSCWEGISPLGSRDHNARATYKHQVLCFVTQNSCRDLRLLEEAYGEAAMKKTQVYAWHKRFSGGRDSIKDDVRSGRPTTATNEAIAQRVHNVVRDDRRKTIKEIAAEVGISVGSVHDVLHKHLNMHYVSQKLVPKMLSAEQKETRMTLAGDMISIADEDGDFLNKIIAGDETWCYLYDPVPKRQSSEWKSKTSPRKQKFPRDTSKGKVMLEVFFDSQGLIHHEFIPEGRTVTKELYVEILRRFRDVVRRKRPEKWVENNWFLMHDNAPAHRAFCQAQHNCFGSSTILS</sequence>
<dbReference type="Pfam" id="PF01359">
    <property type="entry name" value="Transposase_1"/>
    <property type="match status" value="1"/>
</dbReference>
<protein>
    <recommendedName>
        <fullName evidence="1">HAT C-terminal dimerisation domain-containing protein</fullName>
    </recommendedName>
</protein>
<accession>A0ABQ8TSI2</accession>
<keyword evidence="3" id="KW-1185">Reference proteome</keyword>
<feature type="non-terminal residue" evidence="2">
    <location>
        <position position="1"/>
    </location>
</feature>
<dbReference type="EMBL" id="JAJSOF020000003">
    <property type="protein sequence ID" value="KAJ4449017.1"/>
    <property type="molecule type" value="Genomic_DNA"/>
</dbReference>
<dbReference type="InterPro" id="IPR036397">
    <property type="entry name" value="RNaseH_sf"/>
</dbReference>